<organism evidence="2 3">
    <name type="scientific">Serinibacter arcticus</name>
    <dbReference type="NCBI Taxonomy" id="1655435"/>
    <lineage>
        <taxon>Bacteria</taxon>
        <taxon>Bacillati</taxon>
        <taxon>Actinomycetota</taxon>
        <taxon>Actinomycetes</taxon>
        <taxon>Micrococcales</taxon>
        <taxon>Beutenbergiaceae</taxon>
        <taxon>Serinibacter</taxon>
    </lineage>
</organism>
<evidence type="ECO:0000313" key="2">
    <source>
        <dbReference type="EMBL" id="PWD51950.1"/>
    </source>
</evidence>
<comment type="caution">
    <text evidence="2">The sequence shown here is derived from an EMBL/GenBank/DDBJ whole genome shotgun (WGS) entry which is preliminary data.</text>
</comment>
<accession>A0A2U1ZYC9</accession>
<dbReference type="GO" id="GO:0016491">
    <property type="term" value="F:oxidoreductase activity"/>
    <property type="evidence" value="ECO:0007669"/>
    <property type="project" value="InterPro"/>
</dbReference>
<protein>
    <submittedName>
        <fullName evidence="2">Alcohol dehydrogenase</fullName>
    </submittedName>
</protein>
<dbReference type="Pfam" id="PF00248">
    <property type="entry name" value="Aldo_ket_red"/>
    <property type="match status" value="1"/>
</dbReference>
<keyword evidence="3" id="KW-1185">Reference proteome</keyword>
<proteinExistence type="predicted"/>
<sequence length="321" mass="33454">MTTTSPSPSSSTSGHLGDLGPLVLGGNVFGWTADRATSIAVLDAFVEAGGRSVDTADAYSAWVPGNSGGESETVIGDWLAGRGRRDDVLIATKVAKHPELRGLARENVRAGVEASLGRLRTDVIDLYYAHEDDETLAPEEIAATFDELVVEGKIRAIGLSNFTPERLRAVVEAGRSGGLTAAAYSQDRYSLVERSLETELAPTLADLGVTELPYSALASGFLSGKYRPGVEVDSPRAGGAGAYLQRPGAGALLDALDDVARAHAVSPAAVALAWLRSRPTVGAPIASARTVEQLTALRESFALELSAEQAQALEVASDQLG</sequence>
<dbReference type="PANTHER" id="PTHR43364:SF6">
    <property type="entry name" value="OXIDOREDUCTASE-RELATED"/>
    <property type="match status" value="1"/>
</dbReference>
<dbReference type="PANTHER" id="PTHR43364">
    <property type="entry name" value="NADH-SPECIFIC METHYLGLYOXAL REDUCTASE-RELATED"/>
    <property type="match status" value="1"/>
</dbReference>
<dbReference type="PROSITE" id="PS00062">
    <property type="entry name" value="ALDOKETO_REDUCTASE_2"/>
    <property type="match status" value="1"/>
</dbReference>
<dbReference type="AlphaFoldDB" id="A0A2U1ZYC9"/>
<dbReference type="RefSeq" id="WP_109230333.1">
    <property type="nucleotide sequence ID" value="NZ_PYHR01000002.1"/>
</dbReference>
<dbReference type="InterPro" id="IPR036812">
    <property type="entry name" value="NAD(P)_OxRdtase_dom_sf"/>
</dbReference>
<dbReference type="Gene3D" id="3.20.20.100">
    <property type="entry name" value="NADP-dependent oxidoreductase domain"/>
    <property type="match status" value="1"/>
</dbReference>
<evidence type="ECO:0000313" key="3">
    <source>
        <dbReference type="Proteomes" id="UP000245166"/>
    </source>
</evidence>
<dbReference type="OrthoDB" id="9768793at2"/>
<dbReference type="EMBL" id="PYHR01000002">
    <property type="protein sequence ID" value="PWD51950.1"/>
    <property type="molecule type" value="Genomic_DNA"/>
</dbReference>
<dbReference type="InterPro" id="IPR018170">
    <property type="entry name" value="Aldo/ket_reductase_CS"/>
</dbReference>
<dbReference type="GO" id="GO:0005829">
    <property type="term" value="C:cytosol"/>
    <property type="evidence" value="ECO:0007669"/>
    <property type="project" value="TreeGrafter"/>
</dbReference>
<feature type="domain" description="NADP-dependent oxidoreductase" evidence="1">
    <location>
        <begin position="21"/>
        <end position="314"/>
    </location>
</feature>
<dbReference type="InterPro" id="IPR050523">
    <property type="entry name" value="AKR_Detox_Biosynth"/>
</dbReference>
<evidence type="ECO:0000259" key="1">
    <source>
        <dbReference type="Pfam" id="PF00248"/>
    </source>
</evidence>
<gene>
    <name evidence="2" type="ORF">C8046_16155</name>
</gene>
<reference evidence="2 3" key="1">
    <citation type="submission" date="2018-03" db="EMBL/GenBank/DDBJ databases">
        <title>Genome assembly of novel Miniimonas species PCH200.</title>
        <authorList>
            <person name="Thakur V."/>
            <person name="Kumar V."/>
            <person name="Singh D."/>
        </authorList>
    </citation>
    <scope>NUCLEOTIDE SEQUENCE [LARGE SCALE GENOMIC DNA]</scope>
    <source>
        <strain evidence="2 3">PCH200</strain>
    </source>
</reference>
<dbReference type="Proteomes" id="UP000245166">
    <property type="component" value="Unassembled WGS sequence"/>
</dbReference>
<dbReference type="SUPFAM" id="SSF51430">
    <property type="entry name" value="NAD(P)-linked oxidoreductase"/>
    <property type="match status" value="1"/>
</dbReference>
<dbReference type="InterPro" id="IPR023210">
    <property type="entry name" value="NADP_OxRdtase_dom"/>
</dbReference>
<name>A0A2U1ZYC9_9MICO</name>